<dbReference type="Pfam" id="PF08448">
    <property type="entry name" value="PAS_4"/>
    <property type="match status" value="1"/>
</dbReference>
<evidence type="ECO:0000259" key="6">
    <source>
        <dbReference type="PROSITE" id="PS50109"/>
    </source>
</evidence>
<dbReference type="InterPro" id="IPR035965">
    <property type="entry name" value="PAS-like_dom_sf"/>
</dbReference>
<dbReference type="Pfam" id="PF08447">
    <property type="entry name" value="PAS_3"/>
    <property type="match status" value="1"/>
</dbReference>
<keyword evidence="3" id="KW-0597">Phosphoprotein</keyword>
<comment type="catalytic activity">
    <reaction evidence="1">
        <text>ATP + protein L-histidine = ADP + protein N-phospho-L-histidine.</text>
        <dbReference type="EC" id="2.7.13.3"/>
    </reaction>
</comment>
<dbReference type="InterPro" id="IPR029016">
    <property type="entry name" value="GAF-like_dom_sf"/>
</dbReference>
<dbReference type="InterPro" id="IPR013655">
    <property type="entry name" value="PAS_fold_3"/>
</dbReference>
<dbReference type="SUPFAM" id="SSF55874">
    <property type="entry name" value="ATPase domain of HSP90 chaperone/DNA topoisomerase II/histidine kinase"/>
    <property type="match status" value="1"/>
</dbReference>
<dbReference type="PRINTS" id="PR00344">
    <property type="entry name" value="BCTRLSENSOR"/>
</dbReference>
<organism evidence="8 9">
    <name type="scientific">Natrinema versiforme</name>
    <dbReference type="NCBI Taxonomy" id="88724"/>
    <lineage>
        <taxon>Archaea</taxon>
        <taxon>Methanobacteriati</taxon>
        <taxon>Methanobacteriota</taxon>
        <taxon>Stenosarchaea group</taxon>
        <taxon>Halobacteria</taxon>
        <taxon>Halobacteriales</taxon>
        <taxon>Natrialbaceae</taxon>
        <taxon>Natrinema</taxon>
    </lineage>
</organism>
<evidence type="ECO:0000256" key="2">
    <source>
        <dbReference type="ARBA" id="ARBA00012438"/>
    </source>
</evidence>
<dbReference type="InterPro" id="IPR001610">
    <property type="entry name" value="PAC"/>
</dbReference>
<dbReference type="SMART" id="SM00388">
    <property type="entry name" value="HisKA"/>
    <property type="match status" value="1"/>
</dbReference>
<dbReference type="InterPro" id="IPR005467">
    <property type="entry name" value="His_kinase_dom"/>
</dbReference>
<dbReference type="Pfam" id="PF01590">
    <property type="entry name" value="GAF"/>
    <property type="match status" value="1"/>
</dbReference>
<dbReference type="GO" id="GO:0000155">
    <property type="term" value="F:phosphorelay sensor kinase activity"/>
    <property type="evidence" value="ECO:0007669"/>
    <property type="project" value="InterPro"/>
</dbReference>
<dbReference type="CDD" id="cd00082">
    <property type="entry name" value="HisKA"/>
    <property type="match status" value="1"/>
</dbReference>
<dbReference type="Proteomes" id="UP000302218">
    <property type="component" value="Chromosome"/>
</dbReference>
<accession>A0A4V1FZ53</accession>
<dbReference type="InterPro" id="IPR004358">
    <property type="entry name" value="Sig_transdc_His_kin-like_C"/>
</dbReference>
<evidence type="ECO:0000313" key="9">
    <source>
        <dbReference type="Proteomes" id="UP000302218"/>
    </source>
</evidence>
<dbReference type="KEGG" id="nvr:FEJ81_03995"/>
<dbReference type="SUPFAM" id="SSF47384">
    <property type="entry name" value="Homodimeric domain of signal transducing histidine kinase"/>
    <property type="match status" value="1"/>
</dbReference>
<dbReference type="PROSITE" id="PS50113">
    <property type="entry name" value="PAC"/>
    <property type="match status" value="1"/>
</dbReference>
<dbReference type="PANTHER" id="PTHR43304:SF1">
    <property type="entry name" value="PAC DOMAIN-CONTAINING PROTEIN"/>
    <property type="match status" value="1"/>
</dbReference>
<evidence type="ECO:0000256" key="3">
    <source>
        <dbReference type="ARBA" id="ARBA00022553"/>
    </source>
</evidence>
<reference evidence="9" key="1">
    <citation type="submission" date="2019-05" db="EMBL/GenBank/DDBJ databases">
        <title>Genome sequence and methylation pattern of the halophilic Archaeon Natrinema versiforme BOL5-4.</title>
        <authorList>
            <person name="DasSarma P."/>
            <person name="Anton B.P."/>
            <person name="DasSarma S.L."/>
            <person name="Martinez F.L."/>
            <person name="Guzman D."/>
            <person name="Roberts R.J."/>
            <person name="DasSarma S."/>
        </authorList>
    </citation>
    <scope>NUCLEOTIDE SEQUENCE [LARGE SCALE GENOMIC DNA]</scope>
    <source>
        <strain evidence="9">BOL5-4</strain>
    </source>
</reference>
<dbReference type="Gene3D" id="3.30.450.20">
    <property type="entry name" value="PAS domain"/>
    <property type="match status" value="2"/>
</dbReference>
<dbReference type="EC" id="2.7.13.3" evidence="2"/>
<dbReference type="PANTHER" id="PTHR43304">
    <property type="entry name" value="PHYTOCHROME-LIKE PROTEIN CPH1"/>
    <property type="match status" value="1"/>
</dbReference>
<dbReference type="OrthoDB" id="342253at2157"/>
<dbReference type="InterPro" id="IPR003594">
    <property type="entry name" value="HATPase_dom"/>
</dbReference>
<dbReference type="SUPFAM" id="SSF55781">
    <property type="entry name" value="GAF domain-like"/>
    <property type="match status" value="1"/>
</dbReference>
<evidence type="ECO:0000256" key="1">
    <source>
        <dbReference type="ARBA" id="ARBA00000085"/>
    </source>
</evidence>
<dbReference type="AlphaFoldDB" id="A0A4V1FZ53"/>
<dbReference type="InterPro" id="IPR003661">
    <property type="entry name" value="HisK_dim/P_dom"/>
</dbReference>
<dbReference type="Gene3D" id="1.10.287.130">
    <property type="match status" value="1"/>
</dbReference>
<dbReference type="PROSITE" id="PS50109">
    <property type="entry name" value="HIS_KIN"/>
    <property type="match status" value="1"/>
</dbReference>
<dbReference type="PROSITE" id="PS01088">
    <property type="entry name" value="CAP_1"/>
    <property type="match status" value="1"/>
</dbReference>
<feature type="domain" description="PAC" evidence="7">
    <location>
        <begin position="259"/>
        <end position="311"/>
    </location>
</feature>
<dbReference type="SUPFAM" id="SSF55785">
    <property type="entry name" value="PYP-like sensor domain (PAS domain)"/>
    <property type="match status" value="2"/>
</dbReference>
<dbReference type="EMBL" id="CP040330">
    <property type="protein sequence ID" value="QCS41554.1"/>
    <property type="molecule type" value="Genomic_DNA"/>
</dbReference>
<evidence type="ECO:0000256" key="4">
    <source>
        <dbReference type="ARBA" id="ARBA00022679"/>
    </source>
</evidence>
<sequence>MGSPSSTDPGVQARIRQQEVIAELGQRALETDDLDQLMRDVSAAVAETLDNEYCKVLERDPGGDELFFRQGVGWRDGLVGSATVPTDLDSQAGYTLISEEPVIVDDLREEERFSGPELLTSHDVVSGISVVISSVEEPWGVLGTHTTDRTEFTANEANFVQSAANILAAAIERANKEDQLREREAQLSVATDAASIGLWLWDIQENVFTADEFLAESYGMDPGVVTTGAPIEAFFESVPEEDKDGIWERLDRALETGGFSAEYRVESGDGETMWMVSRGEVEYDASGDPVRMHGAVTDITERKQRERQLREREERYRDLFTSMSEGYCVIERVDTPPSEPIDFRYIEANPAFEEHSGMTDVVGKTIRELVPGERQEWFETYDTVVETGEPVRFDRELATQGRVLECYAFPVGDETDAQVGVLFTDITERVERERRLEGLIERLETSNERLEQFAYAASHDLQEPLRMVSSYLQLIEGRYGGELDDDGEEFLQFAVDGAERMREMIDGLLEYSRVETEGDPFEPVDLNAVLDDVLDDLQLRFEESNGEVIAESLPTVEGDSGQLRQVFQNLLDNAIEYSGDGPPRITVSSERRSENAAEWEISVSDDGIGIDPEYSDQIFDVFQSYHEGEGYNGTGIGLAICERIIERHGGEIRVTSEPGEGSTFTFTLPAASDSD</sequence>
<dbReference type="InterPro" id="IPR018106">
    <property type="entry name" value="CAP_CS_N"/>
</dbReference>
<dbReference type="SMART" id="SM00387">
    <property type="entry name" value="HATPase_c"/>
    <property type="match status" value="1"/>
</dbReference>
<dbReference type="InterPro" id="IPR036097">
    <property type="entry name" value="HisK_dim/P_sf"/>
</dbReference>
<proteinExistence type="predicted"/>
<evidence type="ECO:0000259" key="7">
    <source>
        <dbReference type="PROSITE" id="PS50113"/>
    </source>
</evidence>
<protein>
    <recommendedName>
        <fullName evidence="2">histidine kinase</fullName>
        <ecNumber evidence="2">2.7.13.3</ecNumber>
    </recommendedName>
</protein>
<evidence type="ECO:0000313" key="8">
    <source>
        <dbReference type="EMBL" id="QCS41554.1"/>
    </source>
</evidence>
<keyword evidence="4" id="KW-0808">Transferase</keyword>
<dbReference type="CDD" id="cd00130">
    <property type="entry name" value="PAS"/>
    <property type="match status" value="1"/>
</dbReference>
<dbReference type="GeneID" id="40264405"/>
<dbReference type="InterPro" id="IPR036890">
    <property type="entry name" value="HATPase_C_sf"/>
</dbReference>
<dbReference type="InterPro" id="IPR013656">
    <property type="entry name" value="PAS_4"/>
</dbReference>
<dbReference type="FunFam" id="3.30.565.10:FF:000006">
    <property type="entry name" value="Sensor histidine kinase WalK"/>
    <property type="match status" value="1"/>
</dbReference>
<dbReference type="RefSeq" id="WP_138244061.1">
    <property type="nucleotide sequence ID" value="NZ_CP040330.1"/>
</dbReference>
<dbReference type="InterPro" id="IPR000700">
    <property type="entry name" value="PAS-assoc_C"/>
</dbReference>
<dbReference type="SMART" id="SM00086">
    <property type="entry name" value="PAC"/>
    <property type="match status" value="1"/>
</dbReference>
<dbReference type="InterPro" id="IPR000014">
    <property type="entry name" value="PAS"/>
</dbReference>
<dbReference type="Pfam" id="PF02518">
    <property type="entry name" value="HATPase_c"/>
    <property type="match status" value="1"/>
</dbReference>
<gene>
    <name evidence="8" type="ORF">FEJ81_03995</name>
</gene>
<dbReference type="Gene3D" id="2.10.70.100">
    <property type="match status" value="1"/>
</dbReference>
<name>A0A4V1FZ53_9EURY</name>
<dbReference type="SMART" id="SM00065">
    <property type="entry name" value="GAF"/>
    <property type="match status" value="1"/>
</dbReference>
<dbReference type="Gene3D" id="3.30.565.10">
    <property type="entry name" value="Histidine kinase-like ATPase, C-terminal domain"/>
    <property type="match status" value="1"/>
</dbReference>
<dbReference type="Pfam" id="PF00512">
    <property type="entry name" value="HisKA"/>
    <property type="match status" value="1"/>
</dbReference>
<keyword evidence="5" id="KW-0418">Kinase</keyword>
<dbReference type="NCBIfam" id="TIGR00229">
    <property type="entry name" value="sensory_box"/>
    <property type="match status" value="2"/>
</dbReference>
<dbReference type="InterPro" id="IPR003018">
    <property type="entry name" value="GAF"/>
</dbReference>
<dbReference type="Gene3D" id="3.30.450.40">
    <property type="match status" value="1"/>
</dbReference>
<feature type="domain" description="Histidine kinase" evidence="6">
    <location>
        <begin position="456"/>
        <end position="672"/>
    </location>
</feature>
<dbReference type="InterPro" id="IPR052162">
    <property type="entry name" value="Sensor_kinase/Photoreceptor"/>
</dbReference>
<evidence type="ECO:0000256" key="5">
    <source>
        <dbReference type="ARBA" id="ARBA00022777"/>
    </source>
</evidence>